<dbReference type="Pfam" id="PF00385">
    <property type="entry name" value="Chromo"/>
    <property type="match status" value="1"/>
</dbReference>
<dbReference type="SMART" id="SM00300">
    <property type="entry name" value="ChSh"/>
    <property type="match status" value="1"/>
</dbReference>
<dbReference type="Proteomes" id="UP000807342">
    <property type="component" value="Unassembled WGS sequence"/>
</dbReference>
<feature type="compositionally biased region" description="Acidic residues" evidence="3">
    <location>
        <begin position="32"/>
        <end position="44"/>
    </location>
</feature>
<evidence type="ECO:0000256" key="2">
    <source>
        <dbReference type="ARBA" id="ARBA00023242"/>
    </source>
</evidence>
<organism evidence="5 6">
    <name type="scientific">Macrolepiota fuliginosa MF-IS2</name>
    <dbReference type="NCBI Taxonomy" id="1400762"/>
    <lineage>
        <taxon>Eukaryota</taxon>
        <taxon>Fungi</taxon>
        <taxon>Dikarya</taxon>
        <taxon>Basidiomycota</taxon>
        <taxon>Agaricomycotina</taxon>
        <taxon>Agaricomycetes</taxon>
        <taxon>Agaricomycetidae</taxon>
        <taxon>Agaricales</taxon>
        <taxon>Agaricineae</taxon>
        <taxon>Agaricaceae</taxon>
        <taxon>Macrolepiota</taxon>
    </lineage>
</organism>
<evidence type="ECO:0000256" key="1">
    <source>
        <dbReference type="ARBA" id="ARBA00004123"/>
    </source>
</evidence>
<evidence type="ECO:0000259" key="4">
    <source>
        <dbReference type="PROSITE" id="PS50013"/>
    </source>
</evidence>
<dbReference type="InterPro" id="IPR016197">
    <property type="entry name" value="Chromo-like_dom_sf"/>
</dbReference>
<dbReference type="GO" id="GO:0005634">
    <property type="term" value="C:nucleus"/>
    <property type="evidence" value="ECO:0007669"/>
    <property type="project" value="UniProtKB-SubCell"/>
</dbReference>
<gene>
    <name evidence="5" type="ORF">P691DRAFT_775051</name>
</gene>
<name>A0A9P5XDE0_9AGAR</name>
<reference evidence="5" key="1">
    <citation type="submission" date="2020-11" db="EMBL/GenBank/DDBJ databases">
        <authorList>
            <consortium name="DOE Joint Genome Institute"/>
            <person name="Ahrendt S."/>
            <person name="Riley R."/>
            <person name="Andreopoulos W."/>
            <person name="Labutti K."/>
            <person name="Pangilinan J."/>
            <person name="Ruiz-Duenas F.J."/>
            <person name="Barrasa J.M."/>
            <person name="Sanchez-Garcia M."/>
            <person name="Camarero S."/>
            <person name="Miyauchi S."/>
            <person name="Serrano A."/>
            <person name="Linde D."/>
            <person name="Babiker R."/>
            <person name="Drula E."/>
            <person name="Ayuso-Fernandez I."/>
            <person name="Pacheco R."/>
            <person name="Padilla G."/>
            <person name="Ferreira P."/>
            <person name="Barriuso J."/>
            <person name="Kellner H."/>
            <person name="Castanera R."/>
            <person name="Alfaro M."/>
            <person name="Ramirez L."/>
            <person name="Pisabarro A.G."/>
            <person name="Kuo A."/>
            <person name="Tritt A."/>
            <person name="Lipzen A."/>
            <person name="He G."/>
            <person name="Yan M."/>
            <person name="Ng V."/>
            <person name="Cullen D."/>
            <person name="Martin F."/>
            <person name="Rosso M.-N."/>
            <person name="Henrissat B."/>
            <person name="Hibbett D."/>
            <person name="Martinez A.T."/>
            <person name="Grigoriev I.V."/>
        </authorList>
    </citation>
    <scope>NUCLEOTIDE SEQUENCE</scope>
    <source>
        <strain evidence="5">MF-IS2</strain>
    </source>
</reference>
<feature type="region of interest" description="Disordered" evidence="3">
    <location>
        <begin position="1"/>
        <end position="44"/>
    </location>
</feature>
<dbReference type="PROSITE" id="PS50013">
    <property type="entry name" value="CHROMO_2"/>
    <property type="match status" value="1"/>
</dbReference>
<dbReference type="EMBL" id="MU151145">
    <property type="protein sequence ID" value="KAF9448948.1"/>
    <property type="molecule type" value="Genomic_DNA"/>
</dbReference>
<protein>
    <recommendedName>
        <fullName evidence="4">Chromo domain-containing protein</fullName>
    </recommendedName>
</protein>
<dbReference type="AlphaFoldDB" id="A0A9P5XDE0"/>
<dbReference type="GO" id="GO:0006338">
    <property type="term" value="P:chromatin remodeling"/>
    <property type="evidence" value="ECO:0007669"/>
    <property type="project" value="UniProtKB-ARBA"/>
</dbReference>
<accession>A0A9P5XDE0</accession>
<dbReference type="Gene3D" id="2.40.50.40">
    <property type="match status" value="2"/>
</dbReference>
<dbReference type="InterPro" id="IPR008251">
    <property type="entry name" value="Chromo_shadow_dom"/>
</dbReference>
<keyword evidence="6" id="KW-1185">Reference proteome</keyword>
<dbReference type="InterPro" id="IPR000953">
    <property type="entry name" value="Chromo/chromo_shadow_dom"/>
</dbReference>
<keyword evidence="2" id="KW-0539">Nucleus</keyword>
<comment type="caution">
    <text evidence="5">The sequence shown here is derived from an EMBL/GenBank/DDBJ whole genome shotgun (WGS) entry which is preliminary data.</text>
</comment>
<proteinExistence type="predicted"/>
<sequence>MAHRSPELVESEDENAMNVDKVEKATNGEGSEAGEEDGSEYEIEEILDAKRGAFPEGRMGYLVKWKGYGEEENSWVDERDTENAKELVNEFWKKNPKKKPRKSVEPKATKRARKSLADGEESDNTSTVVKRGRKSTARMDSEDVDEEPTRTKKSRKVEKPSAKGRVSEEPQQRLQDMAKYMDRESWEDLVDTVDTVERTDEGLIIYFTLRNGDQIREKGGICRKRFPQKLLSFYESNLKWRAAEANVDD</sequence>
<dbReference type="OrthoDB" id="433924at2759"/>
<feature type="region of interest" description="Disordered" evidence="3">
    <location>
        <begin position="90"/>
        <end position="173"/>
    </location>
</feature>
<comment type="subcellular location">
    <subcellularLocation>
        <location evidence="1">Nucleus</location>
    </subcellularLocation>
</comment>
<feature type="domain" description="Chromo" evidence="4">
    <location>
        <begin position="41"/>
        <end position="103"/>
    </location>
</feature>
<dbReference type="SUPFAM" id="SSF54160">
    <property type="entry name" value="Chromo domain-like"/>
    <property type="match status" value="2"/>
</dbReference>
<feature type="compositionally biased region" description="Basic and acidic residues" evidence="3">
    <location>
        <begin position="157"/>
        <end position="171"/>
    </location>
</feature>
<dbReference type="Pfam" id="PF01393">
    <property type="entry name" value="Chromo_shadow"/>
    <property type="match status" value="1"/>
</dbReference>
<dbReference type="InterPro" id="IPR023780">
    <property type="entry name" value="Chromo_domain"/>
</dbReference>
<dbReference type="PANTHER" id="PTHR22812">
    <property type="entry name" value="CHROMOBOX PROTEIN"/>
    <property type="match status" value="1"/>
</dbReference>
<evidence type="ECO:0000313" key="5">
    <source>
        <dbReference type="EMBL" id="KAF9448948.1"/>
    </source>
</evidence>
<evidence type="ECO:0000313" key="6">
    <source>
        <dbReference type="Proteomes" id="UP000807342"/>
    </source>
</evidence>
<evidence type="ECO:0000256" key="3">
    <source>
        <dbReference type="SAM" id="MobiDB-lite"/>
    </source>
</evidence>
<dbReference type="SMART" id="SM00298">
    <property type="entry name" value="CHROMO"/>
    <property type="match status" value="1"/>
</dbReference>
<dbReference type="InterPro" id="IPR051219">
    <property type="entry name" value="Heterochromatin_chromo-domain"/>
</dbReference>